<sequence length="172" mass="18579">MTASSSLNAVLQSQGSVLKTLLTQPHVGVSGSERVVLERLQMAVISFRRHTLQWTVEWLQEEEEEEEEEVCGVLPPKLKDYPSPHQGLHPPTSGTTPPHIRDCTPPHQGLPLPTSVTAPPHINFSDSAAVTLTPLFCVFVNERGRPNETAAQPVVPVSLLPFVAPGSGRTGA</sequence>
<dbReference type="Proteomes" id="UP001497482">
    <property type="component" value="Chromosome 23"/>
</dbReference>
<reference evidence="2 3" key="1">
    <citation type="submission" date="2024-04" db="EMBL/GenBank/DDBJ databases">
        <authorList>
            <person name="Waldvogel A.-M."/>
            <person name="Schoenle A."/>
        </authorList>
    </citation>
    <scope>NUCLEOTIDE SEQUENCE [LARGE SCALE GENOMIC DNA]</scope>
</reference>
<evidence type="ECO:0000256" key="1">
    <source>
        <dbReference type="SAM" id="MobiDB-lite"/>
    </source>
</evidence>
<dbReference type="AlphaFoldDB" id="A0AAV2LIR4"/>
<proteinExistence type="predicted"/>
<name>A0AAV2LIR4_KNICA</name>
<accession>A0AAV2LIR4</accession>
<organism evidence="2 3">
    <name type="scientific">Knipowitschia caucasica</name>
    <name type="common">Caucasian dwarf goby</name>
    <name type="synonym">Pomatoschistus caucasicus</name>
    <dbReference type="NCBI Taxonomy" id="637954"/>
    <lineage>
        <taxon>Eukaryota</taxon>
        <taxon>Metazoa</taxon>
        <taxon>Chordata</taxon>
        <taxon>Craniata</taxon>
        <taxon>Vertebrata</taxon>
        <taxon>Euteleostomi</taxon>
        <taxon>Actinopterygii</taxon>
        <taxon>Neopterygii</taxon>
        <taxon>Teleostei</taxon>
        <taxon>Neoteleostei</taxon>
        <taxon>Acanthomorphata</taxon>
        <taxon>Gobiaria</taxon>
        <taxon>Gobiiformes</taxon>
        <taxon>Gobioidei</taxon>
        <taxon>Gobiidae</taxon>
        <taxon>Gobiinae</taxon>
        <taxon>Knipowitschia</taxon>
    </lineage>
</organism>
<keyword evidence="3" id="KW-1185">Reference proteome</keyword>
<evidence type="ECO:0000313" key="3">
    <source>
        <dbReference type="Proteomes" id="UP001497482"/>
    </source>
</evidence>
<protein>
    <submittedName>
        <fullName evidence="2">Uncharacterized protein</fullName>
    </submittedName>
</protein>
<evidence type="ECO:0000313" key="2">
    <source>
        <dbReference type="EMBL" id="CAL1599262.1"/>
    </source>
</evidence>
<dbReference type="EMBL" id="OZ035845">
    <property type="protein sequence ID" value="CAL1599262.1"/>
    <property type="molecule type" value="Genomic_DNA"/>
</dbReference>
<feature type="region of interest" description="Disordered" evidence="1">
    <location>
        <begin position="75"/>
        <end position="97"/>
    </location>
</feature>
<gene>
    <name evidence="2" type="ORF">KC01_LOCUS27563</name>
</gene>